<evidence type="ECO:0000313" key="3">
    <source>
        <dbReference type="EMBL" id="KAF0310404.1"/>
    </source>
</evidence>
<evidence type="ECO:0000256" key="2">
    <source>
        <dbReference type="SAM" id="MobiDB-lite"/>
    </source>
</evidence>
<evidence type="ECO:0000313" key="4">
    <source>
        <dbReference type="Proteomes" id="UP000440578"/>
    </source>
</evidence>
<dbReference type="Gene3D" id="3.40.50.720">
    <property type="entry name" value="NAD(P)-binding Rossmann-like Domain"/>
    <property type="match status" value="1"/>
</dbReference>
<dbReference type="AlphaFoldDB" id="A0A6A4X2Z7"/>
<reference evidence="3 4" key="1">
    <citation type="submission" date="2019-07" db="EMBL/GenBank/DDBJ databases">
        <title>Draft genome assembly of a fouling barnacle, Amphibalanus amphitrite (Darwin, 1854): The first reference genome for Thecostraca.</title>
        <authorList>
            <person name="Kim W."/>
        </authorList>
    </citation>
    <scope>NUCLEOTIDE SEQUENCE [LARGE SCALE GENOMIC DNA]</scope>
    <source>
        <strain evidence="3">SNU_AA5</strain>
        <tissue evidence="3">Soma without cirri and trophi</tissue>
    </source>
</reference>
<dbReference type="EMBL" id="VIIS01000312">
    <property type="protein sequence ID" value="KAF0310404.1"/>
    <property type="molecule type" value="Genomic_DNA"/>
</dbReference>
<protein>
    <submittedName>
        <fullName evidence="3">Putative malate dehydrogenase 1B</fullName>
    </submittedName>
</protein>
<name>A0A6A4X2Z7_AMPAM</name>
<dbReference type="GO" id="GO:0016615">
    <property type="term" value="F:malate dehydrogenase activity"/>
    <property type="evidence" value="ECO:0007669"/>
    <property type="project" value="InterPro"/>
</dbReference>
<evidence type="ECO:0000256" key="1">
    <source>
        <dbReference type="ARBA" id="ARBA00023002"/>
    </source>
</evidence>
<keyword evidence="1" id="KW-0560">Oxidoreductase</keyword>
<dbReference type="InterPro" id="IPR010945">
    <property type="entry name" value="Malate_DH_type2"/>
</dbReference>
<accession>A0A6A4X2Z7</accession>
<dbReference type="Proteomes" id="UP000440578">
    <property type="component" value="Unassembled WGS sequence"/>
</dbReference>
<proteinExistence type="predicted"/>
<keyword evidence="4" id="KW-1185">Reference proteome</keyword>
<organism evidence="3 4">
    <name type="scientific">Amphibalanus amphitrite</name>
    <name type="common">Striped barnacle</name>
    <name type="synonym">Balanus amphitrite</name>
    <dbReference type="NCBI Taxonomy" id="1232801"/>
    <lineage>
        <taxon>Eukaryota</taxon>
        <taxon>Metazoa</taxon>
        <taxon>Ecdysozoa</taxon>
        <taxon>Arthropoda</taxon>
        <taxon>Crustacea</taxon>
        <taxon>Multicrustacea</taxon>
        <taxon>Cirripedia</taxon>
        <taxon>Thoracica</taxon>
        <taxon>Thoracicalcarea</taxon>
        <taxon>Balanomorpha</taxon>
        <taxon>Balanoidea</taxon>
        <taxon>Balanidae</taxon>
        <taxon>Amphibalaninae</taxon>
        <taxon>Amphibalanus</taxon>
    </lineage>
</organism>
<feature type="region of interest" description="Disordered" evidence="2">
    <location>
        <begin position="207"/>
        <end position="278"/>
    </location>
</feature>
<sequence length="360" mass="39102">MAASQFVIAGRVDCERYARLEAAADYFQSRLPSFRVHKEPQTALEWPCYLRRTAAAADCWFGGLSEFLQFAAVYYGLTPPELSPLVARQMATHTAGQFELERKQRRQARVALERRLTVVSVLGSPLSEAAYHFLATLATGSVLGESVLLRLQLLGDPADPALAALRCELLDLASPQLGQVALLPSVREAVRSATVIIILDPIPNITTTPPDEDRLPGDLAPGRGSRGGSARRSGDSRKLSIIVEDPDSEEKEEEALEQLMASRGGSSSSSRRSGRYRSPNASSELAELFCRMREYACAIDATAAARCRVLVAGGRMPCLAATMVLLHLPRLPRSNVIAVCQPRTNQLRALIAERLGVAAH</sequence>
<dbReference type="PANTHER" id="PTHR23382">
    <property type="entry name" value="MALATE DEHYDROGENASE"/>
    <property type="match status" value="1"/>
</dbReference>
<dbReference type="GO" id="GO:0006108">
    <property type="term" value="P:malate metabolic process"/>
    <property type="evidence" value="ECO:0007669"/>
    <property type="project" value="InterPro"/>
</dbReference>
<feature type="compositionally biased region" description="Low complexity" evidence="2">
    <location>
        <begin position="262"/>
        <end position="271"/>
    </location>
</feature>
<feature type="compositionally biased region" description="Acidic residues" evidence="2">
    <location>
        <begin position="244"/>
        <end position="256"/>
    </location>
</feature>
<gene>
    <name evidence="3" type="primary">MDH1B</name>
    <name evidence="3" type="ORF">FJT64_018596</name>
</gene>
<comment type="caution">
    <text evidence="3">The sequence shown here is derived from an EMBL/GenBank/DDBJ whole genome shotgun (WGS) entry which is preliminary data.</text>
</comment>